<feature type="compositionally biased region" description="Gly residues" evidence="1">
    <location>
        <begin position="817"/>
        <end position="827"/>
    </location>
</feature>
<sequence>MATDLLHSDLRKEDMPPQFTRAKSYSPERIDYGQPPSEQPDDTLEAGQQGPESNPARSSSSWQDTTKIEASQSFPGSQVDTPLYAAPSISAEKSRPTTGLQTRRSISVPTLDKESQQPTLQRADSEISTLAKTLDSLTIQKRQSPPPMGKTKAVNTINARFSRFSSANPHMSQLPTRTASWTAGATSPDAKIDEAIRKIMCFINDVLPTHMMIVDLEFRDAKMKEFLDMNKEIVRTWRSHQNELFQGTAGEVLRTKVDAMDVIIAKWTYETHENWLMNDAGILMDRSVSFGKEWEALNKKDLGATAYCKNHPANQTSSGESFEKMEYIQPKTVVEKNNEEGAEHNNDNWSESTMGSPETSFTTTPSIEKSHQRNSSAPLRFLTRSNTLPSVEEKPETSTFKSTHTKSLELTKVNERFDKIEHLLSEVTNTIVKSSQSAIDEDTKVHKRLNDIERTLKQVSHSAAHPIIPEDTQLHERLDTIEQTLKEVSDRKSTPTVSTEDKRSRERLDNIERILKQFPIQSLTEAANMQLLLLPEVHEAIFGEWEKKSPDQKVEERAWAKKTGLLMMAKYFQEWKDKYNQEYGQKIAGLDCDVRGKKSTSLLNSFLRIEQSLASLTRLTTKLSTDLITTSQHKEPTSLPTPAITITEPEARLPSETTTITAALDKLYTLLHLATSHNTQELLRQENEKLRGEIGGLKKGLEAAIFTLAEKESKEKDKSWIEEAWEEVYGGFWPQGEPLQEDLEGGRKIMALPEDDLKVTGDMVKIEESPQEEKKDVLDSTGGISLNRIDESPELLKIPDEMLKTMINNPDRVGNQAGRGGGGGTGTGSCMVM</sequence>
<evidence type="ECO:0000256" key="1">
    <source>
        <dbReference type="SAM" id="MobiDB-lite"/>
    </source>
</evidence>
<feature type="compositionally biased region" description="Polar residues" evidence="1">
    <location>
        <begin position="50"/>
        <end position="80"/>
    </location>
</feature>
<dbReference type="EMBL" id="CAJVRM010000203">
    <property type="protein sequence ID" value="CAG8977047.1"/>
    <property type="molecule type" value="Genomic_DNA"/>
</dbReference>
<feature type="compositionally biased region" description="Polar residues" evidence="1">
    <location>
        <begin position="96"/>
        <end position="108"/>
    </location>
</feature>
<dbReference type="OrthoDB" id="3539496at2759"/>
<gene>
    <name evidence="2" type="ORF">HYALB_00005754</name>
</gene>
<evidence type="ECO:0000313" key="2">
    <source>
        <dbReference type="EMBL" id="CAG8977047.1"/>
    </source>
</evidence>
<keyword evidence="3" id="KW-1185">Reference proteome</keyword>
<feature type="region of interest" description="Disordered" evidence="1">
    <location>
        <begin position="337"/>
        <end position="403"/>
    </location>
</feature>
<feature type="compositionally biased region" description="Basic and acidic residues" evidence="1">
    <location>
        <begin position="1"/>
        <end position="15"/>
    </location>
</feature>
<dbReference type="Proteomes" id="UP000701801">
    <property type="component" value="Unassembled WGS sequence"/>
</dbReference>
<feature type="compositionally biased region" description="Polar residues" evidence="1">
    <location>
        <begin position="347"/>
        <end position="389"/>
    </location>
</feature>
<comment type="caution">
    <text evidence="2">The sequence shown here is derived from an EMBL/GenBank/DDBJ whole genome shotgun (WGS) entry which is preliminary data.</text>
</comment>
<feature type="region of interest" description="Disordered" evidence="1">
    <location>
        <begin position="1"/>
        <end position="124"/>
    </location>
</feature>
<feature type="region of interest" description="Disordered" evidence="1">
    <location>
        <begin position="811"/>
        <end position="833"/>
    </location>
</feature>
<evidence type="ECO:0000313" key="3">
    <source>
        <dbReference type="Proteomes" id="UP000701801"/>
    </source>
</evidence>
<accession>A0A9N9LR27</accession>
<reference evidence="2" key="1">
    <citation type="submission" date="2021-07" db="EMBL/GenBank/DDBJ databases">
        <authorList>
            <person name="Durling M."/>
        </authorList>
    </citation>
    <scope>NUCLEOTIDE SEQUENCE</scope>
</reference>
<organism evidence="2 3">
    <name type="scientific">Hymenoscyphus albidus</name>
    <dbReference type="NCBI Taxonomy" id="595503"/>
    <lineage>
        <taxon>Eukaryota</taxon>
        <taxon>Fungi</taxon>
        <taxon>Dikarya</taxon>
        <taxon>Ascomycota</taxon>
        <taxon>Pezizomycotina</taxon>
        <taxon>Leotiomycetes</taxon>
        <taxon>Helotiales</taxon>
        <taxon>Helotiaceae</taxon>
        <taxon>Hymenoscyphus</taxon>
    </lineage>
</organism>
<protein>
    <submittedName>
        <fullName evidence="2">Uncharacterized protein</fullName>
    </submittedName>
</protein>
<name>A0A9N9LR27_9HELO</name>
<feature type="compositionally biased region" description="Basic and acidic residues" evidence="1">
    <location>
        <begin position="337"/>
        <end position="346"/>
    </location>
</feature>
<proteinExistence type="predicted"/>
<dbReference type="AlphaFoldDB" id="A0A9N9LR27"/>